<reference evidence="1 2" key="1">
    <citation type="journal article" date="2014" name="Genome Biol. Evol.">
        <title>The genome of the myxosporean Thelohanellus kitauei shows adaptations to nutrient acquisition within its fish host.</title>
        <authorList>
            <person name="Yang Y."/>
            <person name="Xiong J."/>
            <person name="Zhou Z."/>
            <person name="Huo F."/>
            <person name="Miao W."/>
            <person name="Ran C."/>
            <person name="Liu Y."/>
            <person name="Zhang J."/>
            <person name="Feng J."/>
            <person name="Wang M."/>
            <person name="Wang M."/>
            <person name="Wang L."/>
            <person name="Yao B."/>
        </authorList>
    </citation>
    <scope>NUCLEOTIDE SEQUENCE [LARGE SCALE GENOMIC DNA]</scope>
    <source>
        <strain evidence="1">Wuqing</strain>
    </source>
</reference>
<dbReference type="InterPro" id="IPR036867">
    <property type="entry name" value="R3H_dom_sf"/>
</dbReference>
<dbReference type="GO" id="GO:0003676">
    <property type="term" value="F:nucleic acid binding"/>
    <property type="evidence" value="ECO:0007669"/>
    <property type="project" value="InterPro"/>
</dbReference>
<accession>A0A0C2MKY5</accession>
<dbReference type="Proteomes" id="UP000031668">
    <property type="component" value="Unassembled WGS sequence"/>
</dbReference>
<dbReference type="AlphaFoldDB" id="A0A0C2MKY5"/>
<name>A0A0C2MKY5_THEKT</name>
<dbReference type="Gene3D" id="3.30.1370.50">
    <property type="entry name" value="R3H-like domain"/>
    <property type="match status" value="1"/>
</dbReference>
<dbReference type="EMBL" id="JWZT01004031">
    <property type="protein sequence ID" value="KII65030.1"/>
    <property type="molecule type" value="Genomic_DNA"/>
</dbReference>
<evidence type="ECO:0000313" key="2">
    <source>
        <dbReference type="Proteomes" id="UP000031668"/>
    </source>
</evidence>
<comment type="caution">
    <text evidence="1">The sequence shown here is derived from an EMBL/GenBank/DDBJ whole genome shotgun (WGS) entry which is preliminary data.</text>
</comment>
<organism evidence="1 2">
    <name type="scientific">Thelohanellus kitauei</name>
    <name type="common">Myxosporean</name>
    <dbReference type="NCBI Taxonomy" id="669202"/>
    <lineage>
        <taxon>Eukaryota</taxon>
        <taxon>Metazoa</taxon>
        <taxon>Cnidaria</taxon>
        <taxon>Myxozoa</taxon>
        <taxon>Myxosporea</taxon>
        <taxon>Bivalvulida</taxon>
        <taxon>Platysporina</taxon>
        <taxon>Myxobolidae</taxon>
        <taxon>Thelohanellus</taxon>
    </lineage>
</organism>
<evidence type="ECO:0000313" key="1">
    <source>
        <dbReference type="EMBL" id="KII65030.1"/>
    </source>
</evidence>
<protein>
    <submittedName>
        <fullName evidence="1">Uncharacterized protein</fullName>
    </submittedName>
</protein>
<proteinExistence type="predicted"/>
<gene>
    <name evidence="1" type="ORF">RF11_10751</name>
</gene>
<sequence>MPPKDSNISKLDKFLNTLRPADSTGPEQVQITARYFLTSAFKEFESIRSIIQKFEEIIVTNIKSGRNDWRIEYIYLTKSHRFVLQKLCEYYTCGYEYDQSTTVVTFFYSPLQKLQQPISDVSQPISDGIDQEVSKSIKEEPLVHPPTIFEPLLVSNENIMTEDLDDLAPGLSEYESYRPNVSMEQIQPSESRIV</sequence>
<keyword evidence="2" id="KW-1185">Reference proteome</keyword>